<dbReference type="Gene3D" id="3.40.50.1820">
    <property type="entry name" value="alpha/beta hydrolase"/>
    <property type="match status" value="1"/>
</dbReference>
<dbReference type="PANTHER" id="PTHR11802">
    <property type="entry name" value="SERINE PROTEASE FAMILY S10 SERINE CARBOXYPEPTIDASE"/>
    <property type="match status" value="1"/>
</dbReference>
<evidence type="ECO:0000256" key="11">
    <source>
        <dbReference type="ARBA" id="ARBA00040403"/>
    </source>
</evidence>
<dbReference type="AlphaFoldDB" id="A0A813WG85"/>
<dbReference type="GO" id="GO:0006915">
    <property type="term" value="P:apoptotic process"/>
    <property type="evidence" value="ECO:0007669"/>
    <property type="project" value="UniProtKB-KW"/>
</dbReference>
<evidence type="ECO:0000256" key="1">
    <source>
        <dbReference type="ARBA" id="ARBA00001003"/>
    </source>
</evidence>
<dbReference type="PRINTS" id="PR00724">
    <property type="entry name" value="CRBOXYPTASEC"/>
</dbReference>
<evidence type="ECO:0000256" key="9">
    <source>
        <dbReference type="ARBA" id="ARBA00023136"/>
    </source>
</evidence>
<keyword evidence="8" id="KW-0333">Golgi apparatus</keyword>
<dbReference type="EC" id="3.4.16.6" evidence="10"/>
<evidence type="ECO:0000256" key="7">
    <source>
        <dbReference type="ARBA" id="ARBA00022989"/>
    </source>
</evidence>
<dbReference type="EMBL" id="CAJNON010000044">
    <property type="protein sequence ID" value="CAF0857039.1"/>
    <property type="molecule type" value="Genomic_DNA"/>
</dbReference>
<protein>
    <recommendedName>
        <fullName evidence="12">Pheromone-processing carboxypeptidase KEX1</fullName>
        <ecNumber evidence="10">3.4.16.6</ecNumber>
    </recommendedName>
    <alternativeName>
        <fullName evidence="13">Carboxypeptidase D</fullName>
    </alternativeName>
    <alternativeName>
        <fullName evidence="11">Pheromone-processing carboxypeptidase kex1</fullName>
    </alternativeName>
</protein>
<keyword evidence="7 14" id="KW-1133">Transmembrane helix</keyword>
<dbReference type="Pfam" id="PF00450">
    <property type="entry name" value="Peptidase_S10"/>
    <property type="match status" value="1"/>
</dbReference>
<evidence type="ECO:0000256" key="5">
    <source>
        <dbReference type="ARBA" id="ARBA00022703"/>
    </source>
</evidence>
<feature type="transmembrane region" description="Helical" evidence="14">
    <location>
        <begin position="502"/>
        <end position="524"/>
    </location>
</feature>
<keyword evidence="4 14" id="KW-0812">Transmembrane</keyword>
<evidence type="ECO:0000256" key="6">
    <source>
        <dbReference type="ARBA" id="ARBA00022729"/>
    </source>
</evidence>
<dbReference type="OrthoDB" id="443318at2759"/>
<accession>A0A813WG85</accession>
<evidence type="ECO:0000256" key="3">
    <source>
        <dbReference type="ARBA" id="ARBA00009431"/>
    </source>
</evidence>
<keyword evidence="9 14" id="KW-0472">Membrane</keyword>
<evidence type="ECO:0000256" key="4">
    <source>
        <dbReference type="ARBA" id="ARBA00022692"/>
    </source>
</evidence>
<dbReference type="InterPro" id="IPR029058">
    <property type="entry name" value="AB_hydrolase_fold"/>
</dbReference>
<proteinExistence type="inferred from homology"/>
<dbReference type="Proteomes" id="UP000663891">
    <property type="component" value="Unassembled WGS sequence"/>
</dbReference>
<dbReference type="InterPro" id="IPR001563">
    <property type="entry name" value="Peptidase_S10"/>
</dbReference>
<comment type="similarity">
    <text evidence="3">Belongs to the peptidase S10 family.</text>
</comment>
<comment type="subcellular location">
    <subcellularLocation>
        <location evidence="2">Golgi apparatus</location>
        <location evidence="2">trans-Golgi network membrane</location>
        <topology evidence="2">Single-pass type I membrane protein</topology>
    </subcellularLocation>
</comment>
<evidence type="ECO:0000256" key="8">
    <source>
        <dbReference type="ARBA" id="ARBA00023034"/>
    </source>
</evidence>
<dbReference type="GO" id="GO:0004185">
    <property type="term" value="F:serine-type carboxypeptidase activity"/>
    <property type="evidence" value="ECO:0007669"/>
    <property type="project" value="UniProtKB-EC"/>
</dbReference>
<evidence type="ECO:0000256" key="14">
    <source>
        <dbReference type="SAM" id="Phobius"/>
    </source>
</evidence>
<gene>
    <name evidence="15" type="ORF">VCS650_LOCUS6985</name>
</gene>
<dbReference type="GO" id="GO:0006508">
    <property type="term" value="P:proteolysis"/>
    <property type="evidence" value="ECO:0007669"/>
    <property type="project" value="InterPro"/>
</dbReference>
<comment type="catalytic activity">
    <reaction evidence="1">
        <text>Preferential release of a C-terminal arginine or lysine residue.</text>
        <dbReference type="EC" id="3.4.16.6"/>
    </reaction>
</comment>
<keyword evidence="6" id="KW-0732">Signal</keyword>
<comment type="caution">
    <text evidence="15">The sequence shown here is derived from an EMBL/GenBank/DDBJ whole genome shotgun (WGS) entry which is preliminary data.</text>
</comment>
<evidence type="ECO:0000256" key="10">
    <source>
        <dbReference type="ARBA" id="ARBA00038895"/>
    </source>
</evidence>
<evidence type="ECO:0000313" key="16">
    <source>
        <dbReference type="Proteomes" id="UP000663891"/>
    </source>
</evidence>
<evidence type="ECO:0000313" key="15">
    <source>
        <dbReference type="EMBL" id="CAF0857039.1"/>
    </source>
</evidence>
<evidence type="ECO:0000256" key="13">
    <source>
        <dbReference type="ARBA" id="ARBA00042717"/>
    </source>
</evidence>
<name>A0A813WG85_9BILA</name>
<dbReference type="PANTHER" id="PTHR11802:SF190">
    <property type="entry name" value="PHEROMONE-PROCESSING CARBOXYPEPTIDASE KEX1"/>
    <property type="match status" value="1"/>
</dbReference>
<sequence length="567" mass="64450">MNVRYIATKLLLRLVNSSFIPYKQIRTVLYDAMLDPDSNKELCLQASDFYIHDLPLLPKEESSIRMHAGYLPINPENDSALFFWHFAKKFIGDKSRTVIWLNGGPGQSSLIGAWTEIGPFRFLNETTIVANNGSWHLYTNLLFIDQPIGTGFSYTDKGAFIKGLDKMADQFLSFLDRYVEIFPELLQDDIYLAGESFAGQYIPYIAQAILEKRSLFKLRGLLIGNGWIDPVSTYNSYMPFAIKNNLVTNDSELYTNITRLVAICQDILSKQVHIFESECYSILRLIMSDGLVNENFIGNETDLCINPHDIRLTAMQPGCGMLGPPDFDYVSNYLNRPDVLSSIHVNGKKSNWSSIEASVLSAFISTHSEPSINLLPDLLRQIPIVLFSGEYDLICNHLATENMLDGMTWNDKTGFNLGNETVAPIDPWIVEGETAGFIQYARNLTYILFHNAGHMVPYNQGRRSRAMLHQFIQLNLTHSNNQTMENNNTGVNPIMHRYFKHFILIVFTVIITGIALTGIIRYFACKRQQSVITVPYHSPNLFRSKQQPTTYTLLNRNRDVLDDKISA</sequence>
<organism evidence="15 16">
    <name type="scientific">Adineta steineri</name>
    <dbReference type="NCBI Taxonomy" id="433720"/>
    <lineage>
        <taxon>Eukaryota</taxon>
        <taxon>Metazoa</taxon>
        <taxon>Spiralia</taxon>
        <taxon>Gnathifera</taxon>
        <taxon>Rotifera</taxon>
        <taxon>Eurotatoria</taxon>
        <taxon>Bdelloidea</taxon>
        <taxon>Adinetida</taxon>
        <taxon>Adinetidae</taxon>
        <taxon>Adineta</taxon>
    </lineage>
</organism>
<evidence type="ECO:0000256" key="12">
    <source>
        <dbReference type="ARBA" id="ARBA00040628"/>
    </source>
</evidence>
<dbReference type="SUPFAM" id="SSF53474">
    <property type="entry name" value="alpha/beta-Hydrolases"/>
    <property type="match status" value="1"/>
</dbReference>
<dbReference type="GO" id="GO:0005802">
    <property type="term" value="C:trans-Golgi network"/>
    <property type="evidence" value="ECO:0007669"/>
    <property type="project" value="TreeGrafter"/>
</dbReference>
<evidence type="ECO:0000256" key="2">
    <source>
        <dbReference type="ARBA" id="ARBA00004393"/>
    </source>
</evidence>
<reference evidence="15" key="1">
    <citation type="submission" date="2021-02" db="EMBL/GenBank/DDBJ databases">
        <authorList>
            <person name="Nowell W R."/>
        </authorList>
    </citation>
    <scope>NUCLEOTIDE SEQUENCE</scope>
</reference>
<keyword evidence="5" id="KW-0053">Apoptosis</keyword>